<dbReference type="Gene3D" id="1.20.120.330">
    <property type="entry name" value="Nucleotidyltransferases domain 2"/>
    <property type="match status" value="1"/>
</dbReference>
<accession>A0ABS0BF47</accession>
<name>A0ABS0BF47_9PSED</name>
<protein>
    <submittedName>
        <fullName evidence="1">Uncharacterized protein</fullName>
    </submittedName>
</protein>
<evidence type="ECO:0000313" key="1">
    <source>
        <dbReference type="EMBL" id="MBF6033082.1"/>
    </source>
</evidence>
<organism evidence="1 2">
    <name type="scientific">Pseudomonas neuropathica</name>
    <dbReference type="NCBI Taxonomy" id="2730425"/>
    <lineage>
        <taxon>Bacteria</taxon>
        <taxon>Pseudomonadati</taxon>
        <taxon>Pseudomonadota</taxon>
        <taxon>Gammaproteobacteria</taxon>
        <taxon>Pseudomonadales</taxon>
        <taxon>Pseudomonadaceae</taxon>
        <taxon>Pseudomonas</taxon>
    </lineage>
</organism>
<gene>
    <name evidence="1" type="ORF">H8F23_07475</name>
</gene>
<sequence length="135" mass="14994">MPVSYEDISNVALTLLNAVPGTEAERRSAVSRAYYGLYHVSLEYADTISVPPVSDVRGPVHATLGAYYQNHMHADKQVRMHLKQIGWSLKSLHELRCKSDYHLDATVTHIDAEAVYLRCASKIALVQQLISSKAA</sequence>
<keyword evidence="2" id="KW-1185">Reference proteome</keyword>
<proteinExistence type="predicted"/>
<comment type="caution">
    <text evidence="1">The sequence shown here is derived from an EMBL/GenBank/DDBJ whole genome shotgun (WGS) entry which is preliminary data.</text>
</comment>
<dbReference type="Proteomes" id="UP000722111">
    <property type="component" value="Unassembled WGS sequence"/>
</dbReference>
<dbReference type="RefSeq" id="WP_194933923.1">
    <property type="nucleotide sequence ID" value="NZ_JACOPX010000004.1"/>
</dbReference>
<dbReference type="EMBL" id="JACOPX010000004">
    <property type="protein sequence ID" value="MBF6033082.1"/>
    <property type="molecule type" value="Genomic_DNA"/>
</dbReference>
<evidence type="ECO:0000313" key="2">
    <source>
        <dbReference type="Proteomes" id="UP000722111"/>
    </source>
</evidence>
<reference evidence="1 2" key="1">
    <citation type="submission" date="2020-08" db="EMBL/GenBank/DDBJ databases">
        <title>Description of novel Pseudomonas species.</title>
        <authorList>
            <person name="Duman M."/>
            <person name="Mulet M."/>
            <person name="Altun S."/>
            <person name="Saticioglu I.B."/>
            <person name="Lalucat J."/>
            <person name="Garcia-Valdes E."/>
        </authorList>
    </citation>
    <scope>NUCLEOTIDE SEQUENCE [LARGE SCALE GENOMIC DNA]</scope>
    <source>
        <strain evidence="1 2">P155</strain>
    </source>
</reference>